<sequence length="519" mass="56859">MPSFVPDWELSPKMHRWQPHCLPASFPFGAPLEHALSIQLSRPEQAPLCELQTSYSEPPALQAAEGEQVVPQRTQDVLAEPAAADWVAPPLLPQAAGSHIHEPQQHAPRRHFRVLPPVQPVLHRLPAQAALDPHLAPPSPSPMEQGRVLPEFPELARRPAASAAGPVQAEHIKQAVPSKSRPGAHWPSLMSEPQGAALLRKDLQPLSSLESVGTPLGRRSPAPEQAAPASLGEHAESAHDQEQHHKQQYASVEPDLPPKKRKSAREMTPPLSSGHHLWAPQTSTKPAAAPSAGHHDDHWDAVVPKRHRHHRALPYDSSSSSSAAAFEHRPVIPASRLHEAHTEAHSVPQKEQSDPLCMLLDAAEELSHNEDHVVSPVSKTEYFSGEPRSLQEAWAAGDMAVYPYAKSLATKTSISGLVIQKEWVQSLMEPNEHKNNTAVNAITDSGQAWPITFYLNKDRRELRGPPDGQPGGWANLRRALNAQPTDVAVLWKEYGQAHRAFRLSVLPKSMVPHGIHIAP</sequence>
<reference evidence="2 3" key="1">
    <citation type="submission" date="2023-10" db="EMBL/GenBank/DDBJ databases">
        <authorList>
            <person name="Maclean D."/>
            <person name="Macfadyen A."/>
        </authorList>
    </citation>
    <scope>NUCLEOTIDE SEQUENCE [LARGE SCALE GENOMIC DNA]</scope>
</reference>
<feature type="region of interest" description="Disordered" evidence="1">
    <location>
        <begin position="209"/>
        <end position="295"/>
    </location>
</feature>
<comment type="caution">
    <text evidence="2">The sequence shown here is derived from an EMBL/GenBank/DDBJ whole genome shotgun (WGS) entry which is preliminary data.</text>
</comment>
<gene>
    <name evidence="2" type="ORF">CVIRNUC_002497</name>
</gene>
<feature type="region of interest" description="Disordered" evidence="1">
    <location>
        <begin position="158"/>
        <end position="190"/>
    </location>
</feature>
<feature type="compositionally biased region" description="Basic and acidic residues" evidence="1">
    <location>
        <begin position="233"/>
        <end position="245"/>
    </location>
</feature>
<evidence type="ECO:0000313" key="3">
    <source>
        <dbReference type="Proteomes" id="UP001314263"/>
    </source>
</evidence>
<protein>
    <submittedName>
        <fullName evidence="2">Uncharacterized protein</fullName>
    </submittedName>
</protein>
<dbReference type="AlphaFoldDB" id="A0AAV1HYZ0"/>
<name>A0AAV1HYZ0_9CHLO</name>
<evidence type="ECO:0000313" key="2">
    <source>
        <dbReference type="EMBL" id="CAK0756944.1"/>
    </source>
</evidence>
<accession>A0AAV1HYZ0</accession>
<keyword evidence="3" id="KW-1185">Reference proteome</keyword>
<dbReference type="EMBL" id="CAUYUE010000003">
    <property type="protein sequence ID" value="CAK0756944.1"/>
    <property type="molecule type" value="Genomic_DNA"/>
</dbReference>
<dbReference type="Proteomes" id="UP001314263">
    <property type="component" value="Unassembled WGS sequence"/>
</dbReference>
<evidence type="ECO:0000256" key="1">
    <source>
        <dbReference type="SAM" id="MobiDB-lite"/>
    </source>
</evidence>
<proteinExistence type="predicted"/>
<organism evidence="2 3">
    <name type="scientific">Coccomyxa viridis</name>
    <dbReference type="NCBI Taxonomy" id="1274662"/>
    <lineage>
        <taxon>Eukaryota</taxon>
        <taxon>Viridiplantae</taxon>
        <taxon>Chlorophyta</taxon>
        <taxon>core chlorophytes</taxon>
        <taxon>Trebouxiophyceae</taxon>
        <taxon>Trebouxiophyceae incertae sedis</taxon>
        <taxon>Coccomyxaceae</taxon>
        <taxon>Coccomyxa</taxon>
    </lineage>
</organism>